<evidence type="ECO:0000256" key="1">
    <source>
        <dbReference type="SAM" id="Phobius"/>
    </source>
</evidence>
<sequence>MTSLKEQNQKARHLIKRLKILLPSLIFLFLFLLVFQYADFKNIFNGSSNYQFLLSNETGAGVVKPFLQGRTASGEIFKITANKASPLGPELKDIELEKVYLEFSRGNNILLKLNSNFAKFLASDNSAIFYDQIKCESFEGYEITANTINVNLSTSISLFEGKVKGQKGDLFFEAGKMEVEDKGDKIFLSSGVFISIPSKSVNGG</sequence>
<keyword evidence="1" id="KW-0812">Transmembrane</keyword>
<keyword evidence="1" id="KW-1133">Transmembrane helix</keyword>
<organism evidence="2">
    <name type="scientific">marine metagenome</name>
    <dbReference type="NCBI Taxonomy" id="408172"/>
    <lineage>
        <taxon>unclassified sequences</taxon>
        <taxon>metagenomes</taxon>
        <taxon>ecological metagenomes</taxon>
    </lineage>
</organism>
<protein>
    <recommendedName>
        <fullName evidence="3">LPS export ABC transporter periplasmic protein LptC</fullName>
    </recommendedName>
</protein>
<dbReference type="AlphaFoldDB" id="A0A381QAT5"/>
<gene>
    <name evidence="2" type="ORF">METZ01_LOCUS29285</name>
</gene>
<proteinExistence type="predicted"/>
<dbReference type="EMBL" id="UINC01001278">
    <property type="protein sequence ID" value="SUZ76431.1"/>
    <property type="molecule type" value="Genomic_DNA"/>
</dbReference>
<evidence type="ECO:0008006" key="3">
    <source>
        <dbReference type="Google" id="ProtNLM"/>
    </source>
</evidence>
<feature type="transmembrane region" description="Helical" evidence="1">
    <location>
        <begin position="20"/>
        <end position="38"/>
    </location>
</feature>
<keyword evidence="1" id="KW-0472">Membrane</keyword>
<name>A0A381QAT5_9ZZZZ</name>
<reference evidence="2" key="1">
    <citation type="submission" date="2018-05" db="EMBL/GenBank/DDBJ databases">
        <authorList>
            <person name="Lanie J.A."/>
            <person name="Ng W.-L."/>
            <person name="Kazmierczak K.M."/>
            <person name="Andrzejewski T.M."/>
            <person name="Davidsen T.M."/>
            <person name="Wayne K.J."/>
            <person name="Tettelin H."/>
            <person name="Glass J.I."/>
            <person name="Rusch D."/>
            <person name="Podicherti R."/>
            <person name="Tsui H.-C.T."/>
            <person name="Winkler M.E."/>
        </authorList>
    </citation>
    <scope>NUCLEOTIDE SEQUENCE</scope>
</reference>
<dbReference type="InterPro" id="IPR010664">
    <property type="entry name" value="LipoPS_assembly_LptC-rel"/>
</dbReference>
<accession>A0A381QAT5</accession>
<dbReference type="Pfam" id="PF06835">
    <property type="entry name" value="LptC"/>
    <property type="match status" value="1"/>
</dbReference>
<evidence type="ECO:0000313" key="2">
    <source>
        <dbReference type="EMBL" id="SUZ76431.1"/>
    </source>
</evidence>